<dbReference type="Gene3D" id="2.80.10.50">
    <property type="match status" value="1"/>
</dbReference>
<dbReference type="InterPro" id="IPR056884">
    <property type="entry name" value="NPHP3-like_N"/>
</dbReference>
<dbReference type="OrthoDB" id="5967843at2759"/>
<protein>
    <recommendedName>
        <fullName evidence="3">Nephrocystin 3-like N-terminal domain-containing protein</fullName>
    </recommendedName>
</protein>
<dbReference type="PANTHER" id="PTHR10039">
    <property type="entry name" value="AMELOGENIN"/>
    <property type="match status" value="1"/>
</dbReference>
<dbReference type="SUPFAM" id="SSF52540">
    <property type="entry name" value="P-loop containing nucleoside triphosphate hydrolases"/>
    <property type="match status" value="1"/>
</dbReference>
<feature type="compositionally biased region" description="Acidic residues" evidence="2">
    <location>
        <begin position="230"/>
        <end position="252"/>
    </location>
</feature>
<proteinExistence type="predicted"/>
<name>A0A4Y7PWN8_9AGAM</name>
<evidence type="ECO:0000313" key="5">
    <source>
        <dbReference type="Proteomes" id="UP000294933"/>
    </source>
</evidence>
<evidence type="ECO:0000259" key="3">
    <source>
        <dbReference type="Pfam" id="PF24883"/>
    </source>
</evidence>
<keyword evidence="5" id="KW-1185">Reference proteome</keyword>
<organism evidence="4 5">
    <name type="scientific">Rickenella mellea</name>
    <dbReference type="NCBI Taxonomy" id="50990"/>
    <lineage>
        <taxon>Eukaryota</taxon>
        <taxon>Fungi</taxon>
        <taxon>Dikarya</taxon>
        <taxon>Basidiomycota</taxon>
        <taxon>Agaricomycotina</taxon>
        <taxon>Agaricomycetes</taxon>
        <taxon>Hymenochaetales</taxon>
        <taxon>Rickenellaceae</taxon>
        <taxon>Rickenella</taxon>
    </lineage>
</organism>
<dbReference type="InterPro" id="IPR027417">
    <property type="entry name" value="P-loop_NTPase"/>
</dbReference>
<evidence type="ECO:0000313" key="4">
    <source>
        <dbReference type="EMBL" id="TDL19436.1"/>
    </source>
</evidence>
<dbReference type="AlphaFoldDB" id="A0A4Y7PWN8"/>
<sequence>MSTTGPPNPTRPNSFIEDGTYLIVNASPERLNHIILADDGSLAAGSKPQDGEPTLNLLWDMKRLENGRYTIRSSQSHEYASEPRDHGGAIVMHAKENDWTIRETRIKGQFVIGLVRTQAYWGLAGDDIGTPVTLRDNAVARGNSWVFKKYDGALPNQCPPTTDPLLQHLEEMLKKLPNPPTALSTRLRDLAVHNATYDYRPRSEGCLEGTRTDVIRNIMQWTEGGRVPADDESEPADDERDPEGDEAGDEGELPICWLSGSAGAGKSAIAQEIAARLDDQKRLLASFFFRRGEGDRSSSSRFIFTLAYQLSRSIPVTAQLFQQILHDNPAIERQPLRVQFKKLLIDLLYPKELISQAAPPTPPFGVVVIDALDECDDKSTIREFIQTLAVVIQERQVPILFFITSRVEEHIREEFEPIRSAIHRLSLDDFDARIDIHEFLRSRFKAIHQMKSDIMAYVPQPWPSNEDINTLVEKSSGLFIFASTLTRYVEAARLPHDELQKLLDVNHGIDQLYSQVLSRASRDGHFDRVVSTVVLLRESLPVPHISRLLQLRAEDVLVELLQVQSILKIPGDDKEPVQVMHTSLRDFLTTKLIA</sequence>
<accession>A0A4Y7PWN8</accession>
<dbReference type="Proteomes" id="UP000294933">
    <property type="component" value="Unassembled WGS sequence"/>
</dbReference>
<feature type="domain" description="Nephrocystin 3-like N-terminal" evidence="3">
    <location>
        <begin position="251"/>
        <end position="406"/>
    </location>
</feature>
<dbReference type="VEuPathDB" id="FungiDB:BD410DRAFT_792261"/>
<dbReference type="STRING" id="50990.A0A4Y7PWN8"/>
<keyword evidence="1" id="KW-0677">Repeat</keyword>
<gene>
    <name evidence="4" type="ORF">BD410DRAFT_792261</name>
</gene>
<dbReference type="Pfam" id="PF24883">
    <property type="entry name" value="NPHP3_N"/>
    <property type="match status" value="1"/>
</dbReference>
<reference evidence="4 5" key="1">
    <citation type="submission" date="2018-06" db="EMBL/GenBank/DDBJ databases">
        <title>A transcriptomic atlas of mushroom development highlights an independent origin of complex multicellularity.</title>
        <authorList>
            <consortium name="DOE Joint Genome Institute"/>
            <person name="Krizsan K."/>
            <person name="Almasi E."/>
            <person name="Merenyi Z."/>
            <person name="Sahu N."/>
            <person name="Viragh M."/>
            <person name="Koszo T."/>
            <person name="Mondo S."/>
            <person name="Kiss B."/>
            <person name="Balint B."/>
            <person name="Kues U."/>
            <person name="Barry K."/>
            <person name="Hegedus J.C."/>
            <person name="Henrissat B."/>
            <person name="Johnson J."/>
            <person name="Lipzen A."/>
            <person name="Ohm R."/>
            <person name="Nagy I."/>
            <person name="Pangilinan J."/>
            <person name="Yan J."/>
            <person name="Xiong Y."/>
            <person name="Grigoriev I.V."/>
            <person name="Hibbett D.S."/>
            <person name="Nagy L.G."/>
        </authorList>
    </citation>
    <scope>NUCLEOTIDE SEQUENCE [LARGE SCALE GENOMIC DNA]</scope>
    <source>
        <strain evidence="4 5">SZMC22713</strain>
    </source>
</reference>
<evidence type="ECO:0000256" key="2">
    <source>
        <dbReference type="SAM" id="MobiDB-lite"/>
    </source>
</evidence>
<feature type="region of interest" description="Disordered" evidence="2">
    <location>
        <begin position="222"/>
        <end position="252"/>
    </location>
</feature>
<dbReference type="EMBL" id="ML170197">
    <property type="protein sequence ID" value="TDL19436.1"/>
    <property type="molecule type" value="Genomic_DNA"/>
</dbReference>
<evidence type="ECO:0000256" key="1">
    <source>
        <dbReference type="ARBA" id="ARBA00022737"/>
    </source>
</evidence>
<dbReference type="Gene3D" id="3.40.50.300">
    <property type="entry name" value="P-loop containing nucleotide triphosphate hydrolases"/>
    <property type="match status" value="1"/>
</dbReference>